<dbReference type="InterPro" id="IPR028994">
    <property type="entry name" value="Integrin_alpha_N"/>
</dbReference>
<keyword evidence="1" id="KW-0732">Signal</keyword>
<sequence length="510" mass="55499">LPRLLVDAADDADEICEAFAEGLVMHHRFSEALTLLDAWQKDFPQDPRPHAYRAAISVSGANWLDARRHWMLARDCAPEESEYLLGLAEASFELNDLEATIDALEAYERLPPRRQREPRVDLLKAKTLLQRGDAPAARQILTKLEQQPETAVSATLLLCRIGLEAGETTGLKEKLQSIVQSEPWNTDARHLLARTCTVTGDLASAEEQQSALLTLTRNQQDLQNLLEEVRKSPRDASRRYRVAQLAVRCGPPEDAIPLLNPTNSSHLDRRMPHNVTNLSNISDPARPGLRISHAASIHFALLWVSALLAGCPAASTDSTGTPPDRTSGDETAVSHSESSDAIPQRIETAIRFRDATAATGLQFTYENGEETDQYAILESLGGGAGVCDYDLDGRLDVILPGGGTIDPDLTVEGLPLGLFRQSGDLKFDHAASLARVDEPANLYTHGISAADFDADGFTDLLITGYRGVLLFQNLGDGTFVEVASESEITDVLWSATAAWGDLNGDGLHDL</sequence>
<organism evidence="3 4">
    <name type="scientific">Durusdinium trenchii</name>
    <dbReference type="NCBI Taxonomy" id="1381693"/>
    <lineage>
        <taxon>Eukaryota</taxon>
        <taxon>Sar</taxon>
        <taxon>Alveolata</taxon>
        <taxon>Dinophyceae</taxon>
        <taxon>Suessiales</taxon>
        <taxon>Symbiodiniaceae</taxon>
        <taxon>Durusdinium</taxon>
    </lineage>
</organism>
<gene>
    <name evidence="3" type="ORF">SCF082_LOCUS20877</name>
</gene>
<evidence type="ECO:0000313" key="4">
    <source>
        <dbReference type="Proteomes" id="UP001642464"/>
    </source>
</evidence>
<dbReference type="Gene3D" id="1.25.40.10">
    <property type="entry name" value="Tetratricopeptide repeat domain"/>
    <property type="match status" value="1"/>
</dbReference>
<keyword evidence="4" id="KW-1185">Reference proteome</keyword>
<dbReference type="InterPro" id="IPR013517">
    <property type="entry name" value="FG-GAP"/>
</dbReference>
<accession>A0ABP0L5Q3</accession>
<dbReference type="SUPFAM" id="SSF48452">
    <property type="entry name" value="TPR-like"/>
    <property type="match status" value="2"/>
</dbReference>
<dbReference type="SUPFAM" id="SSF69318">
    <property type="entry name" value="Integrin alpha N-terminal domain"/>
    <property type="match status" value="1"/>
</dbReference>
<name>A0ABP0L5Q3_9DINO</name>
<dbReference type="InterPro" id="IPR011990">
    <property type="entry name" value="TPR-like_helical_dom_sf"/>
</dbReference>
<dbReference type="Gene3D" id="2.130.10.130">
    <property type="entry name" value="Integrin alpha, N-terminal"/>
    <property type="match status" value="1"/>
</dbReference>
<feature type="non-terminal residue" evidence="3">
    <location>
        <position position="1"/>
    </location>
</feature>
<dbReference type="PANTHER" id="PTHR16026">
    <property type="entry name" value="CARTILAGE ACIDIC PROTEIN 1"/>
    <property type="match status" value="1"/>
</dbReference>
<evidence type="ECO:0000256" key="2">
    <source>
        <dbReference type="SAM" id="MobiDB-lite"/>
    </source>
</evidence>
<feature type="region of interest" description="Disordered" evidence="2">
    <location>
        <begin position="313"/>
        <end position="341"/>
    </location>
</feature>
<proteinExistence type="predicted"/>
<comment type="caution">
    <text evidence="3">The sequence shown here is derived from an EMBL/GenBank/DDBJ whole genome shotgun (WGS) entry which is preliminary data.</text>
</comment>
<protein>
    <submittedName>
        <fullName evidence="3">FG-GAP repeat protein</fullName>
    </submittedName>
</protein>
<reference evidence="3 4" key="1">
    <citation type="submission" date="2024-02" db="EMBL/GenBank/DDBJ databases">
        <authorList>
            <person name="Chen Y."/>
            <person name="Shah S."/>
            <person name="Dougan E. K."/>
            <person name="Thang M."/>
            <person name="Chan C."/>
        </authorList>
    </citation>
    <scope>NUCLEOTIDE SEQUENCE [LARGE SCALE GENOMIC DNA]</scope>
</reference>
<dbReference type="Pfam" id="PF13517">
    <property type="entry name" value="FG-GAP_3"/>
    <property type="match status" value="1"/>
</dbReference>
<evidence type="ECO:0000256" key="1">
    <source>
        <dbReference type="ARBA" id="ARBA00022729"/>
    </source>
</evidence>
<dbReference type="EMBL" id="CAXAMM010014712">
    <property type="protein sequence ID" value="CAK9034498.1"/>
    <property type="molecule type" value="Genomic_DNA"/>
</dbReference>
<dbReference type="Proteomes" id="UP001642464">
    <property type="component" value="Unassembled WGS sequence"/>
</dbReference>
<dbReference type="PANTHER" id="PTHR16026:SF0">
    <property type="entry name" value="CARTILAGE ACIDIC PROTEIN 1"/>
    <property type="match status" value="1"/>
</dbReference>
<evidence type="ECO:0000313" key="3">
    <source>
        <dbReference type="EMBL" id="CAK9034498.1"/>
    </source>
</evidence>
<dbReference type="InterPro" id="IPR027039">
    <property type="entry name" value="Crtac1"/>
</dbReference>